<sequence>MTAGNVCLFITSTHLGKVASSLLTPTELIVQLTVAKIEHHHRRVRDSPTMTESGSDVDAHDAVGLETRPHGSRFIFCVQTANTS</sequence>
<keyword evidence="2" id="KW-1185">Reference proteome</keyword>
<dbReference type="EMBL" id="MCFL01000025">
    <property type="protein sequence ID" value="ORZ34882.1"/>
    <property type="molecule type" value="Genomic_DNA"/>
</dbReference>
<organism evidence="1 2">
    <name type="scientific">Catenaria anguillulae PL171</name>
    <dbReference type="NCBI Taxonomy" id="765915"/>
    <lineage>
        <taxon>Eukaryota</taxon>
        <taxon>Fungi</taxon>
        <taxon>Fungi incertae sedis</taxon>
        <taxon>Blastocladiomycota</taxon>
        <taxon>Blastocladiomycetes</taxon>
        <taxon>Blastocladiales</taxon>
        <taxon>Catenariaceae</taxon>
        <taxon>Catenaria</taxon>
    </lineage>
</organism>
<accession>A0A1Y2HP34</accession>
<dbReference type="Proteomes" id="UP000193411">
    <property type="component" value="Unassembled WGS sequence"/>
</dbReference>
<dbReference type="AlphaFoldDB" id="A0A1Y2HP34"/>
<gene>
    <name evidence="1" type="ORF">BCR44DRAFT_259187</name>
</gene>
<reference evidence="1 2" key="1">
    <citation type="submission" date="2016-07" db="EMBL/GenBank/DDBJ databases">
        <title>Pervasive Adenine N6-methylation of Active Genes in Fungi.</title>
        <authorList>
            <consortium name="DOE Joint Genome Institute"/>
            <person name="Mondo S.J."/>
            <person name="Dannebaum R.O."/>
            <person name="Kuo R.C."/>
            <person name="Labutti K."/>
            <person name="Haridas S."/>
            <person name="Kuo A."/>
            <person name="Salamov A."/>
            <person name="Ahrendt S.R."/>
            <person name="Lipzen A."/>
            <person name="Sullivan W."/>
            <person name="Andreopoulos W.B."/>
            <person name="Clum A."/>
            <person name="Lindquist E."/>
            <person name="Daum C."/>
            <person name="Ramamoorthy G.K."/>
            <person name="Gryganskyi A."/>
            <person name="Culley D."/>
            <person name="Magnuson J.K."/>
            <person name="James T.Y."/>
            <person name="O'Malley M.A."/>
            <person name="Stajich J.E."/>
            <person name="Spatafora J.W."/>
            <person name="Visel A."/>
            <person name="Grigoriev I.V."/>
        </authorList>
    </citation>
    <scope>NUCLEOTIDE SEQUENCE [LARGE SCALE GENOMIC DNA]</scope>
    <source>
        <strain evidence="1 2">PL171</strain>
    </source>
</reference>
<name>A0A1Y2HP34_9FUNG</name>
<proteinExistence type="predicted"/>
<evidence type="ECO:0000313" key="2">
    <source>
        <dbReference type="Proteomes" id="UP000193411"/>
    </source>
</evidence>
<comment type="caution">
    <text evidence="1">The sequence shown here is derived from an EMBL/GenBank/DDBJ whole genome shotgun (WGS) entry which is preliminary data.</text>
</comment>
<evidence type="ECO:0000313" key="1">
    <source>
        <dbReference type="EMBL" id="ORZ34882.1"/>
    </source>
</evidence>
<protein>
    <submittedName>
        <fullName evidence="1">Uncharacterized protein</fullName>
    </submittedName>
</protein>